<dbReference type="EMBL" id="FOOH01000004">
    <property type="protein sequence ID" value="SFF68225.1"/>
    <property type="molecule type" value="Genomic_DNA"/>
</dbReference>
<accession>A0A1I2KMP0</accession>
<keyword evidence="4" id="KW-1185">Reference proteome</keyword>
<dbReference type="InterPro" id="IPR043906">
    <property type="entry name" value="Gfo/Idh/MocA_OxRdtase_bact_C"/>
</dbReference>
<dbReference type="RefSeq" id="WP_093303137.1">
    <property type="nucleotide sequence ID" value="NZ_FOOH01000004.1"/>
</dbReference>
<feature type="domain" description="Gfo/Idh/MocA-like oxidoreductase N-terminal" evidence="1">
    <location>
        <begin position="106"/>
        <end position="178"/>
    </location>
</feature>
<reference evidence="4" key="1">
    <citation type="submission" date="2016-10" db="EMBL/GenBank/DDBJ databases">
        <authorList>
            <person name="Varghese N."/>
            <person name="Submissions S."/>
        </authorList>
    </citation>
    <scope>NUCLEOTIDE SEQUENCE [LARGE SCALE GENOMIC DNA]</scope>
    <source>
        <strain evidence="4">DSM 23515</strain>
    </source>
</reference>
<dbReference type="Pfam" id="PF01408">
    <property type="entry name" value="GFO_IDH_MocA"/>
    <property type="match status" value="1"/>
</dbReference>
<dbReference type="PANTHER" id="PTHR43818:SF5">
    <property type="entry name" value="OXIDOREDUCTASE FAMILY PROTEIN"/>
    <property type="match status" value="1"/>
</dbReference>
<evidence type="ECO:0000313" key="3">
    <source>
        <dbReference type="EMBL" id="SFF68225.1"/>
    </source>
</evidence>
<name>A0A1I2KMP0_9FLAO</name>
<dbReference type="InterPro" id="IPR000683">
    <property type="entry name" value="Gfo/Idh/MocA-like_OxRdtase_N"/>
</dbReference>
<feature type="domain" description="Gfo/Idh/MocA-like oxidoreductase bacterial type C-terminal" evidence="2">
    <location>
        <begin position="217"/>
        <end position="430"/>
    </location>
</feature>
<dbReference type="Proteomes" id="UP000199116">
    <property type="component" value="Unassembled WGS sequence"/>
</dbReference>
<dbReference type="InterPro" id="IPR050463">
    <property type="entry name" value="Gfo/Idh/MocA_oxidrdct_glycsds"/>
</dbReference>
<proteinExistence type="predicted"/>
<evidence type="ECO:0000313" key="4">
    <source>
        <dbReference type="Proteomes" id="UP000199116"/>
    </source>
</evidence>
<dbReference type="Gene3D" id="3.30.360.10">
    <property type="entry name" value="Dihydrodipicolinate Reductase, domain 2"/>
    <property type="match status" value="1"/>
</dbReference>
<dbReference type="PANTHER" id="PTHR43818">
    <property type="entry name" value="BCDNA.GH03377"/>
    <property type="match status" value="1"/>
</dbReference>
<dbReference type="InterPro" id="IPR036291">
    <property type="entry name" value="NAD(P)-bd_dom_sf"/>
</dbReference>
<dbReference type="Gene3D" id="3.40.50.720">
    <property type="entry name" value="NAD(P)-binding Rossmann-like Domain"/>
    <property type="match status" value="1"/>
</dbReference>
<dbReference type="SUPFAM" id="SSF51735">
    <property type="entry name" value="NAD(P)-binding Rossmann-fold domains"/>
    <property type="match status" value="1"/>
</dbReference>
<organism evidence="3 4">
    <name type="scientific">Salegentibacter agarivorans</name>
    <dbReference type="NCBI Taxonomy" id="345907"/>
    <lineage>
        <taxon>Bacteria</taxon>
        <taxon>Pseudomonadati</taxon>
        <taxon>Bacteroidota</taxon>
        <taxon>Flavobacteriia</taxon>
        <taxon>Flavobacteriales</taxon>
        <taxon>Flavobacteriaceae</taxon>
        <taxon>Salegentibacter</taxon>
    </lineage>
</organism>
<dbReference type="Pfam" id="PF19051">
    <property type="entry name" value="GFO_IDH_MocA_C2"/>
    <property type="match status" value="1"/>
</dbReference>
<dbReference type="AlphaFoldDB" id="A0A1I2KMP0"/>
<dbReference type="SUPFAM" id="SSF55347">
    <property type="entry name" value="Glyceraldehyde-3-phosphate dehydrogenase-like, C-terminal domain"/>
    <property type="match status" value="1"/>
</dbReference>
<evidence type="ECO:0000259" key="2">
    <source>
        <dbReference type="Pfam" id="PF19051"/>
    </source>
</evidence>
<dbReference type="GO" id="GO:0000166">
    <property type="term" value="F:nucleotide binding"/>
    <property type="evidence" value="ECO:0007669"/>
    <property type="project" value="InterPro"/>
</dbReference>
<protein>
    <submittedName>
        <fullName evidence="3">Predicted dehydrogenase</fullName>
    </submittedName>
</protein>
<sequence length="435" mass="49319">MKNKIPENKDKNSRRKFIRNSSLAFAAIHIIPRHVLGRGFTAPSDRIGLGFIGLGKQSRGLSSSFAKSQDVEIIAGSDVWKTKNDWFKNHVKYQYADRANSSSLGNIQTYLNYKELLERKDIDAVVIATPDHWHGIQSVEAMKAGKDIYCEKPLTHIIKEGREIVDTANKTNRIVQTGSMQRSSNNFRKACELVRNGYLGEIKKVLVNVGDPARPYDLPKETTPNEINWEDWCGPAPLLAYNHRLAPSRNDVDFWPDWRLFEEVGGGILSDWGAHMFDIAQWGLGMDHSGPVEYIPPTNPAAVRGLKMYYDNGIEMVHEDFGRGWGVRFIGNNGTLDISRSYLDSTPANLSLTSIKKSDIHLYDSSNHHQDWLNAIKNRTQPICNAETGHRSATICNIANIAYNLKHPLKWDPKKEKFQGDRQANKMRKRVHKKA</sequence>
<gene>
    <name evidence="3" type="ORF">SAMN04488033_10463</name>
</gene>
<evidence type="ECO:0000259" key="1">
    <source>
        <dbReference type="Pfam" id="PF01408"/>
    </source>
</evidence>